<sequence length="102" mass="11302">MPLTPNAARMLRDGGIDACAALNSMLIEVLAETPAEQHREIKLPIARLMAAIFDETVNKAVAAYPELNPSDEVWIEAVRTQAEKRIDEVNRRQSSHADLPPK</sequence>
<accession>A0ABY1BIG3</accession>
<dbReference type="RefSeq" id="WP_139133844.1">
    <property type="nucleotide sequence ID" value="NZ_FOFP01000012.1"/>
</dbReference>
<dbReference type="EMBL" id="FOFP01000012">
    <property type="protein sequence ID" value="SEQ94673.1"/>
    <property type="molecule type" value="Genomic_DNA"/>
</dbReference>
<protein>
    <submittedName>
        <fullName evidence="1">Uncharacterized protein</fullName>
    </submittedName>
</protein>
<reference evidence="1 2" key="1">
    <citation type="submission" date="2016-10" db="EMBL/GenBank/DDBJ databases">
        <authorList>
            <person name="Varghese N."/>
            <person name="Submissions S."/>
        </authorList>
    </citation>
    <scope>NUCLEOTIDE SEQUENCE [LARGE SCALE GENOMIC DNA]</scope>
    <source>
        <strain evidence="1 2">CIP 109853</strain>
    </source>
</reference>
<proteinExistence type="predicted"/>
<evidence type="ECO:0000313" key="1">
    <source>
        <dbReference type="EMBL" id="SEQ94673.1"/>
    </source>
</evidence>
<gene>
    <name evidence="1" type="ORF">SAMN05216600_11243</name>
</gene>
<organism evidence="1 2">
    <name type="scientific">Pseudomonas cuatrocienegasensis</name>
    <dbReference type="NCBI Taxonomy" id="543360"/>
    <lineage>
        <taxon>Bacteria</taxon>
        <taxon>Pseudomonadati</taxon>
        <taxon>Pseudomonadota</taxon>
        <taxon>Gammaproteobacteria</taxon>
        <taxon>Pseudomonadales</taxon>
        <taxon>Pseudomonadaceae</taxon>
        <taxon>Pseudomonas</taxon>
    </lineage>
</organism>
<comment type="caution">
    <text evidence="1">The sequence shown here is derived from an EMBL/GenBank/DDBJ whole genome shotgun (WGS) entry which is preliminary data.</text>
</comment>
<name>A0ABY1BIG3_9PSED</name>
<evidence type="ECO:0000313" key="2">
    <source>
        <dbReference type="Proteomes" id="UP000198512"/>
    </source>
</evidence>
<keyword evidence="2" id="KW-1185">Reference proteome</keyword>
<dbReference type="Proteomes" id="UP000198512">
    <property type="component" value="Unassembled WGS sequence"/>
</dbReference>